<comment type="similarity">
    <text evidence="2">Belongs to the CND2 H2 (condensin-2 subunit 2) family.</text>
</comment>
<feature type="compositionally biased region" description="Acidic residues" evidence="7">
    <location>
        <begin position="288"/>
        <end position="297"/>
    </location>
</feature>
<evidence type="ECO:0000256" key="6">
    <source>
        <dbReference type="ARBA" id="ARBA00030479"/>
    </source>
</evidence>
<keyword evidence="5" id="KW-0539">Nucleus</keyword>
<evidence type="ECO:0000259" key="10">
    <source>
        <dbReference type="Pfam" id="PF16869"/>
    </source>
</evidence>
<evidence type="ECO:0000313" key="12">
    <source>
        <dbReference type="Proteomes" id="UP001237642"/>
    </source>
</evidence>
<dbReference type="GO" id="GO:0051306">
    <property type="term" value="P:mitotic sister chromatid separation"/>
    <property type="evidence" value="ECO:0007669"/>
    <property type="project" value="TreeGrafter"/>
</dbReference>
<proteinExistence type="inferred from homology"/>
<dbReference type="PANTHER" id="PTHR14324:SF3">
    <property type="entry name" value="CONDENSIN-2 COMPLEX SUBUNIT H2"/>
    <property type="match status" value="1"/>
</dbReference>
<evidence type="ECO:0000256" key="5">
    <source>
        <dbReference type="ARBA" id="ARBA00023242"/>
    </source>
</evidence>
<feature type="compositionally biased region" description="Polar residues" evidence="7">
    <location>
        <begin position="216"/>
        <end position="239"/>
    </location>
</feature>
<dbReference type="Pfam" id="PF16869">
    <property type="entry name" value="CNDH2_M"/>
    <property type="match status" value="1"/>
</dbReference>
<dbReference type="GO" id="GO:0010032">
    <property type="term" value="P:meiotic chromosome condensation"/>
    <property type="evidence" value="ECO:0007669"/>
    <property type="project" value="TreeGrafter"/>
</dbReference>
<evidence type="ECO:0000313" key="11">
    <source>
        <dbReference type="EMBL" id="KAK1387545.1"/>
    </source>
</evidence>
<evidence type="ECO:0000256" key="7">
    <source>
        <dbReference type="SAM" id="MobiDB-lite"/>
    </source>
</evidence>
<feature type="region of interest" description="Disordered" evidence="7">
    <location>
        <begin position="419"/>
        <end position="441"/>
    </location>
</feature>
<dbReference type="Pfam" id="PF06278">
    <property type="entry name" value="CNDH2_N"/>
    <property type="match status" value="1"/>
</dbReference>
<comment type="caution">
    <text evidence="11">The sequence shown here is derived from an EMBL/GenBank/DDBJ whole genome shotgun (WGS) entry which is preliminary data.</text>
</comment>
<dbReference type="InterPro" id="IPR031737">
    <property type="entry name" value="CNDH2_C"/>
</dbReference>
<dbReference type="GO" id="GO:0005634">
    <property type="term" value="C:nucleus"/>
    <property type="evidence" value="ECO:0007669"/>
    <property type="project" value="UniProtKB-SubCell"/>
</dbReference>
<name>A0AAD8IKS3_9APIA</name>
<reference evidence="11" key="2">
    <citation type="submission" date="2023-05" db="EMBL/GenBank/DDBJ databases">
        <authorList>
            <person name="Schelkunov M.I."/>
        </authorList>
    </citation>
    <scope>NUCLEOTIDE SEQUENCE</scope>
    <source>
        <strain evidence="11">Hsosn_3</strain>
        <tissue evidence="11">Leaf</tissue>
    </source>
</reference>
<dbReference type="InterPro" id="IPR031739">
    <property type="entry name" value="Ncaph2"/>
</dbReference>
<evidence type="ECO:0000256" key="3">
    <source>
        <dbReference type="ARBA" id="ARBA00016903"/>
    </source>
</evidence>
<feature type="domain" description="Condensin-2 complex subunit H2 C-terminal" evidence="9">
    <location>
        <begin position="450"/>
        <end position="563"/>
    </location>
</feature>
<comment type="subcellular location">
    <subcellularLocation>
        <location evidence="1">Nucleus</location>
    </subcellularLocation>
</comment>
<accession>A0AAD8IKS3</accession>
<dbReference type="Gene3D" id="1.10.10.580">
    <property type="entry name" value="Structural maintenance of chromosome 1. Chain E"/>
    <property type="match status" value="1"/>
</dbReference>
<keyword evidence="4" id="KW-0226">DNA condensation</keyword>
<dbReference type="InterPro" id="IPR009378">
    <property type="entry name" value="H2_N"/>
</dbReference>
<dbReference type="PANTHER" id="PTHR14324">
    <property type="entry name" value="CONDENSIN-2 COMPLEX SUBUNIT H2"/>
    <property type="match status" value="1"/>
</dbReference>
<dbReference type="InterPro" id="IPR023093">
    <property type="entry name" value="ScpA-like_C"/>
</dbReference>
<feature type="region of interest" description="Disordered" evidence="7">
    <location>
        <begin position="590"/>
        <end position="626"/>
    </location>
</feature>
<dbReference type="AlphaFoldDB" id="A0AAD8IKS3"/>
<evidence type="ECO:0000256" key="1">
    <source>
        <dbReference type="ARBA" id="ARBA00004123"/>
    </source>
</evidence>
<dbReference type="Proteomes" id="UP001237642">
    <property type="component" value="Unassembled WGS sequence"/>
</dbReference>
<dbReference type="Pfam" id="PF16858">
    <property type="entry name" value="CNDH2_C"/>
    <property type="match status" value="1"/>
</dbReference>
<protein>
    <recommendedName>
        <fullName evidence="3">Condensin-2 complex subunit H2</fullName>
    </recommendedName>
    <alternativeName>
        <fullName evidence="6">Non-SMC condensin II complex subunit H2</fullName>
    </alternativeName>
</protein>
<evidence type="ECO:0000256" key="2">
    <source>
        <dbReference type="ARBA" id="ARBA00007844"/>
    </source>
</evidence>
<dbReference type="EMBL" id="JAUIZM010000004">
    <property type="protein sequence ID" value="KAK1387545.1"/>
    <property type="molecule type" value="Genomic_DNA"/>
</dbReference>
<reference evidence="11" key="1">
    <citation type="submission" date="2023-02" db="EMBL/GenBank/DDBJ databases">
        <title>Genome of toxic invasive species Heracleum sosnowskyi carries increased number of genes despite the absence of recent whole-genome duplications.</title>
        <authorList>
            <person name="Schelkunov M."/>
            <person name="Shtratnikova V."/>
            <person name="Makarenko M."/>
            <person name="Klepikova A."/>
            <person name="Omelchenko D."/>
            <person name="Novikova G."/>
            <person name="Obukhova E."/>
            <person name="Bogdanov V."/>
            <person name="Penin A."/>
            <person name="Logacheva M."/>
        </authorList>
    </citation>
    <scope>NUCLEOTIDE SEQUENCE</scope>
    <source>
        <strain evidence="11">Hsosn_3</strain>
        <tissue evidence="11">Leaf</tissue>
    </source>
</reference>
<keyword evidence="12" id="KW-1185">Reference proteome</keyword>
<dbReference type="GO" id="GO:0003682">
    <property type="term" value="F:chromatin binding"/>
    <property type="evidence" value="ECO:0007669"/>
    <property type="project" value="TreeGrafter"/>
</dbReference>
<evidence type="ECO:0000259" key="8">
    <source>
        <dbReference type="Pfam" id="PF06278"/>
    </source>
</evidence>
<evidence type="ECO:0000259" key="9">
    <source>
        <dbReference type="Pfam" id="PF16858"/>
    </source>
</evidence>
<dbReference type="GO" id="GO:0000796">
    <property type="term" value="C:condensin complex"/>
    <property type="evidence" value="ECO:0007669"/>
    <property type="project" value="TreeGrafter"/>
</dbReference>
<feature type="region of interest" description="Disordered" evidence="7">
    <location>
        <begin position="95"/>
        <end position="134"/>
    </location>
</feature>
<dbReference type="InterPro" id="IPR031719">
    <property type="entry name" value="H2_M"/>
</dbReference>
<organism evidence="11 12">
    <name type="scientific">Heracleum sosnowskyi</name>
    <dbReference type="NCBI Taxonomy" id="360622"/>
    <lineage>
        <taxon>Eukaryota</taxon>
        <taxon>Viridiplantae</taxon>
        <taxon>Streptophyta</taxon>
        <taxon>Embryophyta</taxon>
        <taxon>Tracheophyta</taxon>
        <taxon>Spermatophyta</taxon>
        <taxon>Magnoliopsida</taxon>
        <taxon>eudicotyledons</taxon>
        <taxon>Gunneridae</taxon>
        <taxon>Pentapetalae</taxon>
        <taxon>asterids</taxon>
        <taxon>campanulids</taxon>
        <taxon>Apiales</taxon>
        <taxon>Apiaceae</taxon>
        <taxon>Apioideae</taxon>
        <taxon>apioid superclade</taxon>
        <taxon>Tordylieae</taxon>
        <taxon>Tordyliinae</taxon>
        <taxon>Heracleum</taxon>
    </lineage>
</organism>
<sequence length="626" mass="69492">MSQNKEASGSGERFQMVQPLRDLESNWEVDVAKNLEDYLLKICSGEVTGEDNGHLSINFAEAAMVIQNSIQVYSRKVEYLYSLVLNALEFITQQSQPNQSEEGGESGDGSPLDGGGGKRSAPDDENDEFWVPDDIPVEPNITLDNEACCTLEDFVKPPADLLVLEGDCLDANGEGGELDSYLLAKCDLYRDFLLLDPSDAAAVDEFLKEDQGPVKKQNSVNRGNSQPSHQGFVSPTRQKGGSALKSPVDHIDQSPGLDHGFDFGDFSDNVPQNNSEFDMDGGGYPGSENDDDSDEDDPWKPLNPHEPGNLKVKPFKKVKACGWDGSKISKKIPITKEFPVAPLHGPISSDLTQIWESQRRSSESQQSESPPLYEKLRQSLVLGEHGTFDEFKSKVADEVDGYDSEDADFGPPEFDMPENAYMNEDHDDGSAHFHTDNANGNDDPTPDANLEDLCHKHLDSLAANLNEIEKQAEMAARVSTWKQRIEQNLEEQDSLPPFDIHTYGEKVLEKLSEVTEEGEKTMSFTDVVKGQEKHDVARTFSALLQLVNNGNVDLLRVDDDDNKVLRVDDNDKERKCYTAKKPFYIKLLRHKRRPEVQLRSSKKKAKSPATNTKAPGGKGKSVKQNL</sequence>
<gene>
    <name evidence="11" type="ORF">POM88_015723</name>
</gene>
<feature type="domain" description="Condensin II complex subunit H2 middle" evidence="10">
    <location>
        <begin position="156"/>
        <end position="297"/>
    </location>
</feature>
<feature type="domain" description="Condensin II complex subunit H2 N-terminal" evidence="8">
    <location>
        <begin position="13"/>
        <end position="135"/>
    </location>
</feature>
<evidence type="ECO:0000256" key="4">
    <source>
        <dbReference type="ARBA" id="ARBA00023067"/>
    </source>
</evidence>
<feature type="region of interest" description="Disordered" evidence="7">
    <location>
        <begin position="212"/>
        <end position="313"/>
    </location>
</feature>